<evidence type="ECO:0000256" key="1">
    <source>
        <dbReference type="ARBA" id="ARBA00038158"/>
    </source>
</evidence>
<dbReference type="GO" id="GO:0008168">
    <property type="term" value="F:methyltransferase activity"/>
    <property type="evidence" value="ECO:0007669"/>
    <property type="project" value="UniProtKB-KW"/>
</dbReference>
<dbReference type="Pfam" id="PF13489">
    <property type="entry name" value="Methyltransf_23"/>
    <property type="match status" value="1"/>
</dbReference>
<sequence length="361" mass="40689">MSHSESATEQAASAPPANTEDSVAPISDESDLEVDEDIDDEGDNSSINTPSTASLSESIREYRRLHGRTYTQKVEYWAPNDEKQNDALDFNHYWMTDLLDGELALAPIGDTPHAVLDLGTGTGIWAIDFADEYPSADVIGVDISPIQPEWVPSNCKFQIDDFEQTWTWPLDHFDLIHGRNLESCISDVPKFFEQAFAHTRPNGWIEIKEFDPELRSQSKELTDDHIFRKWYTNLVTAASRLGKEPEATRNGVITNAMIQAGYVDVVERKWKIPVGGWSADPKLKHLGQCTLEFIDQSLEGFGLFLLKEVMGFTYEEVIVMASKVRAAMRDRKNQTYYYLHIFYARKPETPGQDSPGSSVAA</sequence>
<evidence type="ECO:0000256" key="2">
    <source>
        <dbReference type="SAM" id="MobiDB-lite"/>
    </source>
</evidence>
<protein>
    <submittedName>
        <fullName evidence="3">Methyltransferase</fullName>
    </submittedName>
</protein>
<comment type="similarity">
    <text evidence="1">Belongs to the methyltransferase superfamily. LaeA methyltransferase family.</text>
</comment>
<evidence type="ECO:0000313" key="4">
    <source>
        <dbReference type="Proteomes" id="UP001232148"/>
    </source>
</evidence>
<dbReference type="Gene3D" id="3.40.50.150">
    <property type="entry name" value="Vaccinia Virus protein VP39"/>
    <property type="match status" value="1"/>
</dbReference>
<feature type="compositionally biased region" description="Polar residues" evidence="2">
    <location>
        <begin position="1"/>
        <end position="11"/>
    </location>
</feature>
<gene>
    <name evidence="3" type="ORF">LX32DRAFT_639326</name>
</gene>
<dbReference type="PANTHER" id="PTHR43591:SF24">
    <property type="entry name" value="2-METHOXY-6-POLYPRENYL-1,4-BENZOQUINOL METHYLASE, MITOCHONDRIAL"/>
    <property type="match status" value="1"/>
</dbReference>
<dbReference type="AlphaFoldDB" id="A0AAD9HHX8"/>
<keyword evidence="3" id="KW-0489">Methyltransferase</keyword>
<dbReference type="Proteomes" id="UP001232148">
    <property type="component" value="Unassembled WGS sequence"/>
</dbReference>
<keyword evidence="4" id="KW-1185">Reference proteome</keyword>
<dbReference type="CDD" id="cd02440">
    <property type="entry name" value="AdoMet_MTases"/>
    <property type="match status" value="1"/>
</dbReference>
<feature type="compositionally biased region" description="Polar residues" evidence="2">
    <location>
        <begin position="44"/>
        <end position="55"/>
    </location>
</feature>
<reference evidence="3" key="1">
    <citation type="submission" date="2021-06" db="EMBL/GenBank/DDBJ databases">
        <title>Comparative genomics, transcriptomics and evolutionary studies reveal genomic signatures of adaptation to plant cell wall in hemibiotrophic fungi.</title>
        <authorList>
            <consortium name="DOE Joint Genome Institute"/>
            <person name="Baroncelli R."/>
            <person name="Diaz J.F."/>
            <person name="Benocci T."/>
            <person name="Peng M."/>
            <person name="Battaglia E."/>
            <person name="Haridas S."/>
            <person name="Andreopoulos W."/>
            <person name="Labutti K."/>
            <person name="Pangilinan J."/>
            <person name="Floch G.L."/>
            <person name="Makela M.R."/>
            <person name="Henrissat B."/>
            <person name="Grigoriev I.V."/>
            <person name="Crouch J.A."/>
            <person name="De Vries R.P."/>
            <person name="Sukno S.A."/>
            <person name="Thon M.R."/>
        </authorList>
    </citation>
    <scope>NUCLEOTIDE SEQUENCE</scope>
    <source>
        <strain evidence="3">MAFF235873</strain>
    </source>
</reference>
<dbReference type="PANTHER" id="PTHR43591">
    <property type="entry name" value="METHYLTRANSFERASE"/>
    <property type="match status" value="1"/>
</dbReference>
<keyword evidence="3" id="KW-0808">Transferase</keyword>
<feature type="compositionally biased region" description="Acidic residues" evidence="2">
    <location>
        <begin position="28"/>
        <end position="43"/>
    </location>
</feature>
<feature type="region of interest" description="Disordered" evidence="2">
    <location>
        <begin position="1"/>
        <end position="55"/>
    </location>
</feature>
<dbReference type="SUPFAM" id="SSF53335">
    <property type="entry name" value="S-adenosyl-L-methionine-dependent methyltransferases"/>
    <property type="match status" value="1"/>
</dbReference>
<comment type="caution">
    <text evidence="3">The sequence shown here is derived from an EMBL/GenBank/DDBJ whole genome shotgun (WGS) entry which is preliminary data.</text>
</comment>
<dbReference type="GO" id="GO:0032259">
    <property type="term" value="P:methylation"/>
    <property type="evidence" value="ECO:0007669"/>
    <property type="project" value="UniProtKB-KW"/>
</dbReference>
<evidence type="ECO:0000313" key="3">
    <source>
        <dbReference type="EMBL" id="KAK2029168.1"/>
    </source>
</evidence>
<dbReference type="EMBL" id="MU842867">
    <property type="protein sequence ID" value="KAK2029168.1"/>
    <property type="molecule type" value="Genomic_DNA"/>
</dbReference>
<proteinExistence type="inferred from homology"/>
<name>A0AAD9HHX8_9PEZI</name>
<accession>A0AAD9HHX8</accession>
<organism evidence="3 4">
    <name type="scientific">Colletotrichum zoysiae</name>
    <dbReference type="NCBI Taxonomy" id="1216348"/>
    <lineage>
        <taxon>Eukaryota</taxon>
        <taxon>Fungi</taxon>
        <taxon>Dikarya</taxon>
        <taxon>Ascomycota</taxon>
        <taxon>Pezizomycotina</taxon>
        <taxon>Sordariomycetes</taxon>
        <taxon>Hypocreomycetidae</taxon>
        <taxon>Glomerellales</taxon>
        <taxon>Glomerellaceae</taxon>
        <taxon>Colletotrichum</taxon>
        <taxon>Colletotrichum graminicola species complex</taxon>
    </lineage>
</organism>
<dbReference type="InterPro" id="IPR029063">
    <property type="entry name" value="SAM-dependent_MTases_sf"/>
</dbReference>